<gene>
    <name evidence="1" type="ORF">ETD83_25535</name>
</gene>
<comment type="caution">
    <text evidence="1">The sequence shown here is derived from an EMBL/GenBank/DDBJ whole genome shotgun (WGS) entry which is preliminary data.</text>
</comment>
<dbReference type="AlphaFoldDB" id="A0A5C4J7N5"/>
<dbReference type="Proteomes" id="UP000309174">
    <property type="component" value="Unassembled WGS sequence"/>
</dbReference>
<protein>
    <submittedName>
        <fullName evidence="1">Uncharacterized protein</fullName>
    </submittedName>
</protein>
<dbReference type="RefSeq" id="WP_138647741.1">
    <property type="nucleotide sequence ID" value="NZ_VCKW01000146.1"/>
</dbReference>
<reference evidence="1 2" key="1">
    <citation type="submission" date="2019-05" db="EMBL/GenBank/DDBJ databases">
        <title>Draft genome sequence of Actinomadura sp. 14C53.</title>
        <authorList>
            <person name="Saricaoglu S."/>
            <person name="Isik K."/>
        </authorList>
    </citation>
    <scope>NUCLEOTIDE SEQUENCE [LARGE SCALE GENOMIC DNA]</scope>
    <source>
        <strain evidence="1 2">14C53</strain>
    </source>
</reference>
<name>A0A5C4J7N5_9ACTN</name>
<accession>A0A5C4J7N5</accession>
<organism evidence="1 2">
    <name type="scientific">Actinomadura soli</name>
    <dbReference type="NCBI Taxonomy" id="2508997"/>
    <lineage>
        <taxon>Bacteria</taxon>
        <taxon>Bacillati</taxon>
        <taxon>Actinomycetota</taxon>
        <taxon>Actinomycetes</taxon>
        <taxon>Streptosporangiales</taxon>
        <taxon>Thermomonosporaceae</taxon>
        <taxon>Actinomadura</taxon>
    </lineage>
</organism>
<keyword evidence="2" id="KW-1185">Reference proteome</keyword>
<dbReference type="EMBL" id="VCKW01000146">
    <property type="protein sequence ID" value="TMQ93472.1"/>
    <property type="molecule type" value="Genomic_DNA"/>
</dbReference>
<proteinExistence type="predicted"/>
<evidence type="ECO:0000313" key="1">
    <source>
        <dbReference type="EMBL" id="TMQ93472.1"/>
    </source>
</evidence>
<evidence type="ECO:0000313" key="2">
    <source>
        <dbReference type="Proteomes" id="UP000309174"/>
    </source>
</evidence>
<sequence length="71" mass="7438">MLVEGLADGLGELAGSLAGRVHLERQRSGLLAEGGFDCGELTQMFSAEDGVKTRDSILETPFAAGTTQRCP</sequence>